<keyword evidence="9" id="KW-1185">Reference proteome</keyword>
<gene>
    <name evidence="8" type="ORF">H0E87_012265</name>
</gene>
<name>A0A8T2YIG1_POPDE</name>
<dbReference type="Proteomes" id="UP000807159">
    <property type="component" value="Chromosome 6"/>
</dbReference>
<reference evidence="8" key="1">
    <citation type="journal article" date="2021" name="J. Hered.">
        <title>Genome Assembly of Salicaceae Populus deltoides (Eastern Cottonwood) I-69 Based on Nanopore Sequencing and Hi-C Technologies.</title>
        <authorList>
            <person name="Bai S."/>
            <person name="Wu H."/>
            <person name="Zhang J."/>
            <person name="Pan Z."/>
            <person name="Zhao W."/>
            <person name="Li Z."/>
            <person name="Tong C."/>
        </authorList>
    </citation>
    <scope>NUCLEOTIDE SEQUENCE</scope>
    <source>
        <tissue evidence="8">Leaf</tissue>
    </source>
</reference>
<keyword evidence="3" id="KW-0812">Transmembrane</keyword>
<dbReference type="PANTHER" id="PTHR24298:SF888">
    <property type="entry name" value="P450, PUTATIVE-RELATED"/>
    <property type="match status" value="1"/>
</dbReference>
<keyword evidence="7" id="KW-0503">Monooxygenase</keyword>
<comment type="caution">
    <text evidence="8">The sequence shown here is derived from an EMBL/GenBank/DDBJ whole genome shotgun (WGS) entry which is preliminary data.</text>
</comment>
<evidence type="ECO:0000256" key="2">
    <source>
        <dbReference type="ARBA" id="ARBA00004167"/>
    </source>
</evidence>
<comment type="subcellular location">
    <subcellularLocation>
        <location evidence="2">Membrane</location>
        <topology evidence="2">Single-pass membrane protein</topology>
    </subcellularLocation>
</comment>
<protein>
    <recommendedName>
        <fullName evidence="10">Cytochrome P450</fullName>
    </recommendedName>
</protein>
<keyword evidence="7" id="KW-0560">Oxidoreductase</keyword>
<evidence type="ECO:0000256" key="3">
    <source>
        <dbReference type="ARBA" id="ARBA00022692"/>
    </source>
</evidence>
<dbReference type="PRINTS" id="PR00463">
    <property type="entry name" value="EP450I"/>
</dbReference>
<dbReference type="AlphaFoldDB" id="A0A8T2YIG1"/>
<dbReference type="Pfam" id="PF00067">
    <property type="entry name" value="p450"/>
    <property type="match status" value="2"/>
</dbReference>
<keyword evidence="7" id="KW-0349">Heme</keyword>
<organism evidence="8 9">
    <name type="scientific">Populus deltoides</name>
    <name type="common">Eastern poplar</name>
    <name type="synonym">Eastern cottonwood</name>
    <dbReference type="NCBI Taxonomy" id="3696"/>
    <lineage>
        <taxon>Eukaryota</taxon>
        <taxon>Viridiplantae</taxon>
        <taxon>Streptophyta</taxon>
        <taxon>Embryophyta</taxon>
        <taxon>Tracheophyta</taxon>
        <taxon>Spermatophyta</taxon>
        <taxon>Magnoliopsida</taxon>
        <taxon>eudicotyledons</taxon>
        <taxon>Gunneridae</taxon>
        <taxon>Pentapetalae</taxon>
        <taxon>rosids</taxon>
        <taxon>fabids</taxon>
        <taxon>Malpighiales</taxon>
        <taxon>Salicaceae</taxon>
        <taxon>Saliceae</taxon>
        <taxon>Populus</taxon>
    </lineage>
</organism>
<evidence type="ECO:0000313" key="8">
    <source>
        <dbReference type="EMBL" id="KAH8504958.1"/>
    </source>
</evidence>
<evidence type="ECO:0000256" key="5">
    <source>
        <dbReference type="ARBA" id="ARBA00022989"/>
    </source>
</evidence>
<keyword evidence="5" id="KW-1133">Transmembrane helix</keyword>
<evidence type="ECO:0000313" key="9">
    <source>
        <dbReference type="Proteomes" id="UP000807159"/>
    </source>
</evidence>
<sequence>MKKLRMTRLLATSQLNQLVHVREEEIMKLVESLINISREGKSCNLKQEFITMTNNVICRMAMSTRCVEDDANEAKKVKELVNQIVVLGGKLSAGNILGPSAKLDLFGHGRQLRNALEKFDRLVEKIIKEHEDQREMKDMEGSGWRDLMDILLAISGDSNAEMNLTRKDIKAFFLDIIMAGTDTSALTIQWITAELINHQKIFNRLREEIDLANQMEVKGQMFNYLPFGSGRRGCPASSLALVVVQAAIGALVQCFDWEVIGEGKINLQEDSGFSMGIASPLVCCPITRFNPLNKR</sequence>
<keyword evidence="6" id="KW-0472">Membrane</keyword>
<dbReference type="Gene3D" id="1.10.630.10">
    <property type="entry name" value="Cytochrome P450"/>
    <property type="match status" value="2"/>
</dbReference>
<dbReference type="EMBL" id="JACEGQ020000006">
    <property type="protein sequence ID" value="KAH8504958.1"/>
    <property type="molecule type" value="Genomic_DNA"/>
</dbReference>
<accession>A0A8T2YIG1</accession>
<keyword evidence="7" id="KW-0408">Iron</keyword>
<dbReference type="GO" id="GO:0016709">
    <property type="term" value="F:oxidoreductase activity, acting on paired donors, with incorporation or reduction of molecular oxygen, NAD(P)H as one donor, and incorporation of one atom of oxygen"/>
    <property type="evidence" value="ECO:0007669"/>
    <property type="project" value="TreeGrafter"/>
</dbReference>
<dbReference type="GO" id="GO:0016020">
    <property type="term" value="C:membrane"/>
    <property type="evidence" value="ECO:0007669"/>
    <property type="project" value="UniProtKB-SubCell"/>
</dbReference>
<evidence type="ECO:0000256" key="7">
    <source>
        <dbReference type="RuleBase" id="RU000461"/>
    </source>
</evidence>
<dbReference type="InterPro" id="IPR036396">
    <property type="entry name" value="Cyt_P450_sf"/>
</dbReference>
<comment type="similarity">
    <text evidence="7">Belongs to the cytochrome P450 family.</text>
</comment>
<evidence type="ECO:0008006" key="10">
    <source>
        <dbReference type="Google" id="ProtNLM"/>
    </source>
</evidence>
<dbReference type="PROSITE" id="PS00086">
    <property type="entry name" value="CYTOCHROME_P450"/>
    <property type="match status" value="1"/>
</dbReference>
<dbReference type="InterPro" id="IPR051103">
    <property type="entry name" value="Plant_metabolite_P450s"/>
</dbReference>
<dbReference type="PANTHER" id="PTHR24298">
    <property type="entry name" value="FLAVONOID 3'-MONOOXYGENASE-RELATED"/>
    <property type="match status" value="1"/>
</dbReference>
<dbReference type="SUPFAM" id="SSF48264">
    <property type="entry name" value="Cytochrome P450"/>
    <property type="match status" value="1"/>
</dbReference>
<dbReference type="GO" id="GO:0005506">
    <property type="term" value="F:iron ion binding"/>
    <property type="evidence" value="ECO:0007669"/>
    <property type="project" value="InterPro"/>
</dbReference>
<dbReference type="InterPro" id="IPR017972">
    <property type="entry name" value="Cyt_P450_CS"/>
</dbReference>
<dbReference type="InterPro" id="IPR001128">
    <property type="entry name" value="Cyt_P450"/>
</dbReference>
<evidence type="ECO:0000256" key="4">
    <source>
        <dbReference type="ARBA" id="ARBA00022723"/>
    </source>
</evidence>
<keyword evidence="4 7" id="KW-0479">Metal-binding</keyword>
<comment type="cofactor">
    <cofactor evidence="1">
        <name>heme</name>
        <dbReference type="ChEBI" id="CHEBI:30413"/>
    </cofactor>
</comment>
<dbReference type="GO" id="GO:0020037">
    <property type="term" value="F:heme binding"/>
    <property type="evidence" value="ECO:0007669"/>
    <property type="project" value="InterPro"/>
</dbReference>
<proteinExistence type="inferred from homology"/>
<evidence type="ECO:0000256" key="6">
    <source>
        <dbReference type="ARBA" id="ARBA00023136"/>
    </source>
</evidence>
<dbReference type="InterPro" id="IPR002401">
    <property type="entry name" value="Cyt_P450_E_grp-I"/>
</dbReference>
<evidence type="ECO:0000256" key="1">
    <source>
        <dbReference type="ARBA" id="ARBA00001971"/>
    </source>
</evidence>